<dbReference type="PANTHER" id="PTHR39560">
    <property type="entry name" value="PROTEIN ADENYLYLTRANSFERASE FIC-RELATED"/>
    <property type="match status" value="1"/>
</dbReference>
<keyword evidence="1" id="KW-0808">Transferase</keyword>
<sequence length="195" mass="21572">MADRYTYPNSPVLRNKLNVVDQSSLDRLEHGLVELALADLLRKPEAPTFRLEHLKAIHRRLFSELYEWAGTLRETDKAARGSSRMHVRPEFLESAADDVFAALEAENFLTGLDQASFAPALARHWGALAALDPFRHGNICSQAVLLDQMATQAGWNVNWKALDPDWIKEARMAAAAGDPGLLAKLISPALTSFPA</sequence>
<evidence type="ECO:0000256" key="1">
    <source>
        <dbReference type="ARBA" id="ARBA00022679"/>
    </source>
</evidence>
<name>A0ABV8R1V8_9MICC</name>
<reference evidence="10" key="1">
    <citation type="journal article" date="2019" name="Int. J. Syst. Evol. Microbiol.">
        <title>The Global Catalogue of Microorganisms (GCM) 10K type strain sequencing project: providing services to taxonomists for standard genome sequencing and annotation.</title>
        <authorList>
            <consortium name="The Broad Institute Genomics Platform"/>
            <consortium name="The Broad Institute Genome Sequencing Center for Infectious Disease"/>
            <person name="Wu L."/>
            <person name="Ma J."/>
        </authorList>
    </citation>
    <scope>NUCLEOTIDE SEQUENCE [LARGE SCALE GENOMIC DNA]</scope>
    <source>
        <strain evidence="10">CGMCC 1.10698</strain>
    </source>
</reference>
<dbReference type="PROSITE" id="PS51459">
    <property type="entry name" value="FIDO"/>
    <property type="match status" value="1"/>
</dbReference>
<evidence type="ECO:0000256" key="3">
    <source>
        <dbReference type="ARBA" id="ARBA00022741"/>
    </source>
</evidence>
<evidence type="ECO:0000256" key="5">
    <source>
        <dbReference type="ARBA" id="ARBA00034531"/>
    </source>
</evidence>
<organism evidence="9 10">
    <name type="scientific">Arthrobacter cryoconiti</name>
    <dbReference type="NCBI Taxonomy" id="748907"/>
    <lineage>
        <taxon>Bacteria</taxon>
        <taxon>Bacillati</taxon>
        <taxon>Actinomycetota</taxon>
        <taxon>Actinomycetes</taxon>
        <taxon>Micrococcales</taxon>
        <taxon>Micrococcaceae</taxon>
        <taxon>Arthrobacter</taxon>
    </lineage>
</organism>
<comment type="catalytic activity">
    <reaction evidence="6">
        <text>L-threonyl-[protein] + ATP = 3-O-(5'-adenylyl)-L-threonyl-[protein] + diphosphate</text>
        <dbReference type="Rhea" id="RHEA:54292"/>
        <dbReference type="Rhea" id="RHEA-COMP:11060"/>
        <dbReference type="Rhea" id="RHEA-COMP:13847"/>
        <dbReference type="ChEBI" id="CHEBI:30013"/>
        <dbReference type="ChEBI" id="CHEBI:30616"/>
        <dbReference type="ChEBI" id="CHEBI:33019"/>
        <dbReference type="ChEBI" id="CHEBI:138113"/>
        <dbReference type="EC" id="2.7.7.108"/>
    </reaction>
</comment>
<gene>
    <name evidence="9" type="ORF">ACFOW9_12450</name>
</gene>
<keyword evidence="10" id="KW-1185">Reference proteome</keyword>
<evidence type="ECO:0000256" key="7">
    <source>
        <dbReference type="ARBA" id="ARBA00048696"/>
    </source>
</evidence>
<dbReference type="Proteomes" id="UP001595773">
    <property type="component" value="Unassembled WGS sequence"/>
</dbReference>
<evidence type="ECO:0000256" key="2">
    <source>
        <dbReference type="ARBA" id="ARBA00022695"/>
    </source>
</evidence>
<dbReference type="SUPFAM" id="SSF140931">
    <property type="entry name" value="Fic-like"/>
    <property type="match status" value="1"/>
</dbReference>
<dbReference type="InterPro" id="IPR036597">
    <property type="entry name" value="Fido-like_dom_sf"/>
</dbReference>
<comment type="caution">
    <text evidence="9">The sequence shown here is derived from an EMBL/GenBank/DDBJ whole genome shotgun (WGS) entry which is preliminary data.</text>
</comment>
<comment type="catalytic activity">
    <reaction evidence="7">
        <text>L-tyrosyl-[protein] + ATP = O-(5'-adenylyl)-L-tyrosyl-[protein] + diphosphate</text>
        <dbReference type="Rhea" id="RHEA:54288"/>
        <dbReference type="Rhea" id="RHEA-COMP:10136"/>
        <dbReference type="Rhea" id="RHEA-COMP:13846"/>
        <dbReference type="ChEBI" id="CHEBI:30616"/>
        <dbReference type="ChEBI" id="CHEBI:33019"/>
        <dbReference type="ChEBI" id="CHEBI:46858"/>
        <dbReference type="ChEBI" id="CHEBI:83624"/>
        <dbReference type="EC" id="2.7.7.108"/>
    </reaction>
</comment>
<proteinExistence type="predicted"/>
<dbReference type="Gene3D" id="1.10.3290.10">
    <property type="entry name" value="Fido-like domain"/>
    <property type="match status" value="1"/>
</dbReference>
<evidence type="ECO:0000259" key="8">
    <source>
        <dbReference type="PROSITE" id="PS51459"/>
    </source>
</evidence>
<accession>A0ABV8R1V8</accession>
<dbReference type="RefSeq" id="WP_230066774.1">
    <property type="nucleotide sequence ID" value="NZ_BAABLL010000008.1"/>
</dbReference>
<evidence type="ECO:0000256" key="4">
    <source>
        <dbReference type="ARBA" id="ARBA00022840"/>
    </source>
</evidence>
<keyword evidence="4" id="KW-0067">ATP-binding</keyword>
<protein>
    <recommendedName>
        <fullName evidence="5">protein adenylyltransferase</fullName>
        <ecNumber evidence="5">2.7.7.108</ecNumber>
    </recommendedName>
</protein>
<evidence type="ECO:0000256" key="6">
    <source>
        <dbReference type="ARBA" id="ARBA00047939"/>
    </source>
</evidence>
<dbReference type="EMBL" id="JBHSCQ010000020">
    <property type="protein sequence ID" value="MFC4266412.1"/>
    <property type="molecule type" value="Genomic_DNA"/>
</dbReference>
<evidence type="ECO:0000313" key="10">
    <source>
        <dbReference type="Proteomes" id="UP001595773"/>
    </source>
</evidence>
<dbReference type="InterPro" id="IPR003812">
    <property type="entry name" value="Fido"/>
</dbReference>
<keyword evidence="2" id="KW-0548">Nucleotidyltransferase</keyword>
<keyword evidence="3" id="KW-0547">Nucleotide-binding</keyword>
<evidence type="ECO:0000313" key="9">
    <source>
        <dbReference type="EMBL" id="MFC4266412.1"/>
    </source>
</evidence>
<dbReference type="Pfam" id="PF02661">
    <property type="entry name" value="Fic"/>
    <property type="match status" value="1"/>
</dbReference>
<feature type="domain" description="Fido" evidence="8">
    <location>
        <begin position="49"/>
        <end position="188"/>
    </location>
</feature>
<dbReference type="EC" id="2.7.7.108" evidence="5"/>
<dbReference type="PANTHER" id="PTHR39560:SF1">
    <property type="entry name" value="PROTEIN ADENYLYLTRANSFERASE FIC-RELATED"/>
    <property type="match status" value="1"/>
</dbReference>